<dbReference type="InterPro" id="IPR036770">
    <property type="entry name" value="Ankyrin_rpt-contain_sf"/>
</dbReference>
<dbReference type="SUPFAM" id="SSF48403">
    <property type="entry name" value="Ankyrin repeat"/>
    <property type="match status" value="1"/>
</dbReference>
<sequence length="122" mass="13196">MDHDADPSPKDCRGRGALYWACLRGAEGRDILVRDEILPRLAKDEGLSICGGELSFHTTTSLTSETAAANQEAILKILLQSGAKLDLAERDDDGWIAAYTATRFGMAAVEESLAQAMILLRC</sequence>
<dbReference type="AlphaFoldDB" id="A0AAJ0HE81"/>
<reference evidence="1" key="1">
    <citation type="journal article" date="2023" name="Mol. Phylogenet. Evol.">
        <title>Genome-scale phylogeny and comparative genomics of the fungal order Sordariales.</title>
        <authorList>
            <person name="Hensen N."/>
            <person name="Bonometti L."/>
            <person name="Westerberg I."/>
            <person name="Brannstrom I.O."/>
            <person name="Guillou S."/>
            <person name="Cros-Aarteil S."/>
            <person name="Calhoun S."/>
            <person name="Haridas S."/>
            <person name="Kuo A."/>
            <person name="Mondo S."/>
            <person name="Pangilinan J."/>
            <person name="Riley R."/>
            <person name="LaButti K."/>
            <person name="Andreopoulos B."/>
            <person name="Lipzen A."/>
            <person name="Chen C."/>
            <person name="Yan M."/>
            <person name="Daum C."/>
            <person name="Ng V."/>
            <person name="Clum A."/>
            <person name="Steindorff A."/>
            <person name="Ohm R.A."/>
            <person name="Martin F."/>
            <person name="Silar P."/>
            <person name="Natvig D.O."/>
            <person name="Lalanne C."/>
            <person name="Gautier V."/>
            <person name="Ament-Velasquez S.L."/>
            <person name="Kruys A."/>
            <person name="Hutchinson M.I."/>
            <person name="Powell A.J."/>
            <person name="Barry K."/>
            <person name="Miller A.N."/>
            <person name="Grigoriev I.V."/>
            <person name="Debuchy R."/>
            <person name="Gladieux P."/>
            <person name="Hiltunen Thoren M."/>
            <person name="Johannesson H."/>
        </authorList>
    </citation>
    <scope>NUCLEOTIDE SEQUENCE</scope>
    <source>
        <strain evidence="1">CBS 955.72</strain>
    </source>
</reference>
<name>A0AAJ0HE81_9PEZI</name>
<proteinExistence type="predicted"/>
<comment type="caution">
    <text evidence="1">The sequence shown here is derived from an EMBL/GenBank/DDBJ whole genome shotgun (WGS) entry which is preliminary data.</text>
</comment>
<evidence type="ECO:0000313" key="1">
    <source>
        <dbReference type="EMBL" id="KAK3349187.1"/>
    </source>
</evidence>
<dbReference type="EMBL" id="JAUIQD010000005">
    <property type="protein sequence ID" value="KAK3349187.1"/>
    <property type="molecule type" value="Genomic_DNA"/>
</dbReference>
<organism evidence="1 2">
    <name type="scientific">Lasiosphaeria hispida</name>
    <dbReference type="NCBI Taxonomy" id="260671"/>
    <lineage>
        <taxon>Eukaryota</taxon>
        <taxon>Fungi</taxon>
        <taxon>Dikarya</taxon>
        <taxon>Ascomycota</taxon>
        <taxon>Pezizomycotina</taxon>
        <taxon>Sordariomycetes</taxon>
        <taxon>Sordariomycetidae</taxon>
        <taxon>Sordariales</taxon>
        <taxon>Lasiosphaeriaceae</taxon>
        <taxon>Lasiosphaeria</taxon>
    </lineage>
</organism>
<evidence type="ECO:0000313" key="2">
    <source>
        <dbReference type="Proteomes" id="UP001275084"/>
    </source>
</evidence>
<protein>
    <recommendedName>
        <fullName evidence="3">Ankyrin</fullName>
    </recommendedName>
</protein>
<accession>A0AAJ0HE81</accession>
<gene>
    <name evidence="1" type="ORF">B0T25DRAFT_569837</name>
</gene>
<dbReference type="Proteomes" id="UP001275084">
    <property type="component" value="Unassembled WGS sequence"/>
</dbReference>
<evidence type="ECO:0008006" key="3">
    <source>
        <dbReference type="Google" id="ProtNLM"/>
    </source>
</evidence>
<keyword evidence="2" id="KW-1185">Reference proteome</keyword>
<reference evidence="1" key="2">
    <citation type="submission" date="2023-06" db="EMBL/GenBank/DDBJ databases">
        <authorList>
            <consortium name="Lawrence Berkeley National Laboratory"/>
            <person name="Haridas S."/>
            <person name="Hensen N."/>
            <person name="Bonometti L."/>
            <person name="Westerberg I."/>
            <person name="Brannstrom I.O."/>
            <person name="Guillou S."/>
            <person name="Cros-Aarteil S."/>
            <person name="Calhoun S."/>
            <person name="Kuo A."/>
            <person name="Mondo S."/>
            <person name="Pangilinan J."/>
            <person name="Riley R."/>
            <person name="Labutti K."/>
            <person name="Andreopoulos B."/>
            <person name="Lipzen A."/>
            <person name="Chen C."/>
            <person name="Yanf M."/>
            <person name="Daum C."/>
            <person name="Ng V."/>
            <person name="Clum A."/>
            <person name="Steindorff A."/>
            <person name="Ohm R."/>
            <person name="Martin F."/>
            <person name="Silar P."/>
            <person name="Natvig D."/>
            <person name="Lalanne C."/>
            <person name="Gautier V."/>
            <person name="Ament-Velasquez S.L."/>
            <person name="Kruys A."/>
            <person name="Hutchinson M.I."/>
            <person name="Powell A.J."/>
            <person name="Barry K."/>
            <person name="Miller A.N."/>
            <person name="Grigoriev I.V."/>
            <person name="Debuchy R."/>
            <person name="Gladieux P."/>
            <person name="Thoren M.H."/>
            <person name="Johannesson H."/>
        </authorList>
    </citation>
    <scope>NUCLEOTIDE SEQUENCE</scope>
    <source>
        <strain evidence="1">CBS 955.72</strain>
    </source>
</reference>
<dbReference type="Gene3D" id="1.25.40.20">
    <property type="entry name" value="Ankyrin repeat-containing domain"/>
    <property type="match status" value="1"/>
</dbReference>